<comment type="caution">
    <text evidence="1">The sequence shown here is derived from an EMBL/GenBank/DDBJ whole genome shotgun (WGS) entry which is preliminary data.</text>
</comment>
<sequence length="87" mass="10328">MLSSRDTQLQRPLSRGLLWTAYECKDYLHFIFLYQLHVWSSRLRSIDDGTRGLELVSDEVNRKTMSNEILSPISYTRSLHFRTFSRS</sequence>
<dbReference type="Proteomes" id="UP000886998">
    <property type="component" value="Unassembled WGS sequence"/>
</dbReference>
<organism evidence="1 2">
    <name type="scientific">Trichonephila inaurata madagascariensis</name>
    <dbReference type="NCBI Taxonomy" id="2747483"/>
    <lineage>
        <taxon>Eukaryota</taxon>
        <taxon>Metazoa</taxon>
        <taxon>Ecdysozoa</taxon>
        <taxon>Arthropoda</taxon>
        <taxon>Chelicerata</taxon>
        <taxon>Arachnida</taxon>
        <taxon>Araneae</taxon>
        <taxon>Araneomorphae</taxon>
        <taxon>Entelegynae</taxon>
        <taxon>Araneoidea</taxon>
        <taxon>Nephilidae</taxon>
        <taxon>Trichonephila</taxon>
        <taxon>Trichonephila inaurata</taxon>
    </lineage>
</organism>
<gene>
    <name evidence="1" type="ORF">TNIN_202011</name>
</gene>
<proteinExistence type="predicted"/>
<dbReference type="EMBL" id="BMAV01019560">
    <property type="protein sequence ID" value="GFY72638.1"/>
    <property type="molecule type" value="Genomic_DNA"/>
</dbReference>
<reference evidence="1" key="1">
    <citation type="submission" date="2020-08" db="EMBL/GenBank/DDBJ databases">
        <title>Multicomponent nature underlies the extraordinary mechanical properties of spider dragline silk.</title>
        <authorList>
            <person name="Kono N."/>
            <person name="Nakamura H."/>
            <person name="Mori M."/>
            <person name="Yoshida Y."/>
            <person name="Ohtoshi R."/>
            <person name="Malay A.D."/>
            <person name="Moran D.A.P."/>
            <person name="Tomita M."/>
            <person name="Numata K."/>
            <person name="Arakawa K."/>
        </authorList>
    </citation>
    <scope>NUCLEOTIDE SEQUENCE</scope>
</reference>
<dbReference type="AlphaFoldDB" id="A0A8X6YHW0"/>
<evidence type="ECO:0000313" key="1">
    <source>
        <dbReference type="EMBL" id="GFY72638.1"/>
    </source>
</evidence>
<evidence type="ECO:0000313" key="2">
    <source>
        <dbReference type="Proteomes" id="UP000886998"/>
    </source>
</evidence>
<accession>A0A8X6YHW0</accession>
<protein>
    <submittedName>
        <fullName evidence="1">Uncharacterized protein</fullName>
    </submittedName>
</protein>
<name>A0A8X6YHW0_9ARAC</name>
<keyword evidence="2" id="KW-1185">Reference proteome</keyword>